<evidence type="ECO:0000313" key="8">
    <source>
        <dbReference type="Ensembl" id="ENSEEEP00000040286.2"/>
    </source>
</evidence>
<evidence type="ECO:0000256" key="4">
    <source>
        <dbReference type="ARBA" id="ARBA00022737"/>
    </source>
</evidence>
<evidence type="ECO:0000256" key="3">
    <source>
        <dbReference type="ARBA" id="ARBA00022490"/>
    </source>
</evidence>
<feature type="domain" description="RBD" evidence="7">
    <location>
        <begin position="364"/>
        <end position="434"/>
    </location>
</feature>
<dbReference type="GO" id="GO:0051301">
    <property type="term" value="P:cell division"/>
    <property type="evidence" value="ECO:0007669"/>
    <property type="project" value="TreeGrafter"/>
</dbReference>
<dbReference type="PANTHER" id="PTHR45945:SF2">
    <property type="entry name" value="REGULATOR OF G-PROTEIN SIGNALING 14"/>
    <property type="match status" value="1"/>
</dbReference>
<reference evidence="9" key="2">
    <citation type="journal article" date="2017" name="Sci. Adv.">
        <title>A tail of two voltages: Proteomic comparison of the three electric organs of the electric eel.</title>
        <authorList>
            <person name="Traeger L.L."/>
            <person name="Sabat G."/>
            <person name="Barrett-Wilt G.A."/>
            <person name="Wells G.B."/>
            <person name="Sussman M.R."/>
        </authorList>
    </citation>
    <scope>NUCLEOTIDE SEQUENCE [LARGE SCALE GENOMIC DNA]</scope>
</reference>
<dbReference type="Ensembl" id="ENSEEET00000040750.2">
    <property type="protein sequence ID" value="ENSEEEP00000040286.2"/>
    <property type="gene ID" value="ENSEEEG00000019100.2"/>
</dbReference>
<keyword evidence="2" id="KW-0343">GTPase activation</keyword>
<name>A0A4W4GUZ7_ELEEL</name>
<proteinExistence type="predicted"/>
<dbReference type="InterPro" id="IPR016137">
    <property type="entry name" value="RGS"/>
</dbReference>
<dbReference type="GO" id="GO:0007051">
    <property type="term" value="P:spindle organization"/>
    <property type="evidence" value="ECO:0007669"/>
    <property type="project" value="TreeGrafter"/>
</dbReference>
<dbReference type="Gene3D" id="1.10.167.10">
    <property type="entry name" value="Regulator of G-protein Signalling 4, domain 2"/>
    <property type="match status" value="1"/>
</dbReference>
<dbReference type="RefSeq" id="XP_026855877.2">
    <property type="nucleotide sequence ID" value="XM_027000076.2"/>
</dbReference>
<dbReference type="InterPro" id="IPR024066">
    <property type="entry name" value="RGS_subdom1/3"/>
</dbReference>
<dbReference type="CTD" id="100003648"/>
<dbReference type="PANTHER" id="PTHR45945">
    <property type="entry name" value="REGULATOR OF G-PROTEIN SIGNALING LOCO"/>
    <property type="match status" value="1"/>
</dbReference>
<evidence type="ECO:0000259" key="7">
    <source>
        <dbReference type="PROSITE" id="PS50898"/>
    </source>
</evidence>
<protein>
    <recommendedName>
        <fullName evidence="10">Regulator of G protein signaling 14a</fullName>
    </recommendedName>
</protein>
<dbReference type="SMART" id="SM00390">
    <property type="entry name" value="GoLoco"/>
    <property type="match status" value="1"/>
</dbReference>
<feature type="region of interest" description="Disordered" evidence="5">
    <location>
        <begin position="192"/>
        <end position="229"/>
    </location>
</feature>
<reference evidence="8" key="3">
    <citation type="submission" date="2020-05" db="EMBL/GenBank/DDBJ databases">
        <title>Electrophorus electricus (electric eel) genome, fEleEle1, primary haplotype.</title>
        <authorList>
            <person name="Myers G."/>
            <person name="Meyer A."/>
            <person name="Fedrigo O."/>
            <person name="Formenti G."/>
            <person name="Rhie A."/>
            <person name="Tracey A."/>
            <person name="Sims Y."/>
            <person name="Jarvis E.D."/>
        </authorList>
    </citation>
    <scope>NUCLEOTIDE SEQUENCE [LARGE SCALE GENOMIC DNA]</scope>
</reference>
<dbReference type="PROSITE" id="PS50898">
    <property type="entry name" value="RBD"/>
    <property type="match status" value="2"/>
</dbReference>
<dbReference type="InterPro" id="IPR003109">
    <property type="entry name" value="GoLoco_motif"/>
</dbReference>
<dbReference type="Gene3D" id="3.10.20.90">
    <property type="entry name" value="Phosphatidylinositol 3-kinase Catalytic Subunit, Chain A, domain 1"/>
    <property type="match status" value="2"/>
</dbReference>
<dbReference type="AlphaFoldDB" id="A0A4W4GUZ7"/>
<evidence type="ECO:0000256" key="5">
    <source>
        <dbReference type="SAM" id="MobiDB-lite"/>
    </source>
</evidence>
<keyword evidence="3" id="KW-0963">Cytoplasm</keyword>
<evidence type="ECO:0000259" key="6">
    <source>
        <dbReference type="PROSITE" id="PS50132"/>
    </source>
</evidence>
<dbReference type="STRING" id="8005.ENSEEEP00000040286"/>
<dbReference type="FunFam" id="1.10.167.10:FF:000001">
    <property type="entry name" value="Putative regulator of g-protein signaling 12"/>
    <property type="match status" value="1"/>
</dbReference>
<reference evidence="8" key="4">
    <citation type="submission" date="2025-08" db="UniProtKB">
        <authorList>
            <consortium name="Ensembl"/>
        </authorList>
    </citation>
    <scope>IDENTIFICATION</scope>
</reference>
<dbReference type="Gene3D" id="1.10.196.10">
    <property type="match status" value="1"/>
</dbReference>
<dbReference type="GO" id="GO:0007165">
    <property type="term" value="P:signal transduction"/>
    <property type="evidence" value="ECO:0007669"/>
    <property type="project" value="InterPro"/>
</dbReference>
<evidence type="ECO:0000256" key="2">
    <source>
        <dbReference type="ARBA" id="ARBA00022468"/>
    </source>
</evidence>
<dbReference type="GO" id="GO:0008277">
    <property type="term" value="P:regulation of G protein-coupled receptor signaling pathway"/>
    <property type="evidence" value="ECO:0007669"/>
    <property type="project" value="TreeGrafter"/>
</dbReference>
<dbReference type="InterPro" id="IPR036305">
    <property type="entry name" value="RGS_sf"/>
</dbReference>
<reference evidence="9" key="1">
    <citation type="journal article" date="2014" name="Science">
        <title>Nonhuman genetics. Genomic basis for the convergent evolution of electric organs.</title>
        <authorList>
            <person name="Gallant J.R."/>
            <person name="Traeger L.L."/>
            <person name="Volkening J.D."/>
            <person name="Moffett H."/>
            <person name="Chen P.H."/>
            <person name="Novina C.D."/>
            <person name="Phillips G.N.Jr."/>
            <person name="Anand R."/>
            <person name="Wells G.B."/>
            <person name="Pinch M."/>
            <person name="Guth R."/>
            <person name="Unguez G.A."/>
            <person name="Albert J.S."/>
            <person name="Zakon H.H."/>
            <person name="Samanta M.P."/>
            <person name="Sussman M.R."/>
        </authorList>
    </citation>
    <scope>NUCLEOTIDE SEQUENCE [LARGE SCALE GENOMIC DNA]</scope>
</reference>
<feature type="region of interest" description="Disordered" evidence="5">
    <location>
        <begin position="518"/>
        <end position="588"/>
    </location>
</feature>
<accession>A0A4W4GUZ7</accession>
<dbReference type="GeneTree" id="ENSGT00940000166254"/>
<dbReference type="Pfam" id="PF00615">
    <property type="entry name" value="RGS"/>
    <property type="match status" value="1"/>
</dbReference>
<dbReference type="CDD" id="cd17139">
    <property type="entry name" value="RBD2_RGS14"/>
    <property type="match status" value="1"/>
</dbReference>
<keyword evidence="9" id="KW-1185">Reference proteome</keyword>
<dbReference type="Proteomes" id="UP000314983">
    <property type="component" value="Chromosome 6"/>
</dbReference>
<dbReference type="GeneID" id="113571250"/>
<feature type="domain" description="RGS" evidence="6">
    <location>
        <begin position="64"/>
        <end position="181"/>
    </location>
</feature>
<dbReference type="SMART" id="SM00315">
    <property type="entry name" value="RGS"/>
    <property type="match status" value="1"/>
</dbReference>
<reference evidence="8" key="5">
    <citation type="submission" date="2025-09" db="UniProtKB">
        <authorList>
            <consortium name="Ensembl"/>
        </authorList>
    </citation>
    <scope>IDENTIFICATION</scope>
</reference>
<dbReference type="GO" id="GO:0005634">
    <property type="term" value="C:nucleus"/>
    <property type="evidence" value="ECO:0007669"/>
    <property type="project" value="TreeGrafter"/>
</dbReference>
<dbReference type="GO" id="GO:0005737">
    <property type="term" value="C:cytoplasm"/>
    <property type="evidence" value="ECO:0007669"/>
    <property type="project" value="UniProtKB-SubCell"/>
</dbReference>
<feature type="domain" description="RBD" evidence="7">
    <location>
        <begin position="291"/>
        <end position="362"/>
    </location>
</feature>
<sequence>MSLQVNNVVVASGIKTLAVSDGELNALEPEKRAGAQCSSSNSSLPCEVTAVASGMGQVASWAVSFERLLEDPLGIHYFTEFLKSEVSVENILFWLACENFRKIPASHSEQLSKKALLIYNSYLSNSAITPINIDDKVRVEEKDIYNPHPYMFEKAQQQIFKLMKFDSYTRFVRSQLYQNCMLANVEGRPLPEPSQCARIPATTKQSREQRPKERPKVKPGKPMAAEADDAVERRKVTVQGKMGWEKRKEKRGSWGDSQITLRPRPFHSGEVEQLVARSADLGVVPKVMADKYCCVYLPDGTASLTPARAGLSIRDMLKGLCVKRGLPLSDIIIYLQGKDKKPLSLDQDSSVLKDQQVYLELRVTISVEVAFTGKTIAIVAKSNKTLQDALASLFQKHHLRPQDAVVTMKGSKEALSMDSIVINMANKTLTLDKLKDADQGSKAAVPPALQARRGAVELDAGFYRSNPRQKNLALRRTYDMEGLVELLNRAQCCSADDQRGLLSKEHLMLPSFLKLNLKEEEEEEEEEELVEEPEDGQRSTFMSPEKPEELGSNVSSPDSKVSSLCSSEPADRKLSEHSCSSPTRETVV</sequence>
<feature type="compositionally biased region" description="Basic and acidic residues" evidence="5">
    <location>
        <begin position="205"/>
        <end position="216"/>
    </location>
</feature>
<comment type="subcellular location">
    <subcellularLocation>
        <location evidence="1">Cytoplasm</location>
    </subcellularLocation>
</comment>
<feature type="compositionally biased region" description="Low complexity" evidence="5">
    <location>
        <begin position="552"/>
        <end position="567"/>
    </location>
</feature>
<dbReference type="GO" id="GO:0005886">
    <property type="term" value="C:plasma membrane"/>
    <property type="evidence" value="ECO:0007669"/>
    <property type="project" value="TreeGrafter"/>
</dbReference>
<dbReference type="OMA" id="PWAEGHR"/>
<dbReference type="InterPro" id="IPR003116">
    <property type="entry name" value="RBD_dom"/>
</dbReference>
<feature type="compositionally biased region" description="Polar residues" evidence="5">
    <location>
        <begin position="577"/>
        <end position="588"/>
    </location>
</feature>
<dbReference type="InterPro" id="IPR044926">
    <property type="entry name" value="RGS_subdomain_2"/>
</dbReference>
<dbReference type="PRINTS" id="PR01301">
    <property type="entry name" value="RGSPROTEIN"/>
</dbReference>
<dbReference type="Pfam" id="PF02196">
    <property type="entry name" value="RBD"/>
    <property type="match status" value="1"/>
</dbReference>
<dbReference type="SUPFAM" id="SSF54236">
    <property type="entry name" value="Ubiquitin-like"/>
    <property type="match status" value="2"/>
</dbReference>
<feature type="compositionally biased region" description="Acidic residues" evidence="5">
    <location>
        <begin position="519"/>
        <end position="534"/>
    </location>
</feature>
<dbReference type="InterPro" id="IPR046995">
    <property type="entry name" value="RGS10/12/14-like"/>
</dbReference>
<dbReference type="InterPro" id="IPR046993">
    <property type="entry name" value="RBD2_RGS14"/>
</dbReference>
<dbReference type="KEGG" id="eee:113571250"/>
<dbReference type="InterPro" id="IPR029071">
    <property type="entry name" value="Ubiquitin-like_domsf"/>
</dbReference>
<gene>
    <name evidence="8" type="primary">rgs14b</name>
</gene>
<dbReference type="GO" id="GO:0005096">
    <property type="term" value="F:GTPase activator activity"/>
    <property type="evidence" value="ECO:0007669"/>
    <property type="project" value="UniProtKB-KW"/>
</dbReference>
<organism evidence="8 9">
    <name type="scientific">Electrophorus electricus</name>
    <name type="common">Electric eel</name>
    <name type="synonym">Gymnotus electricus</name>
    <dbReference type="NCBI Taxonomy" id="8005"/>
    <lineage>
        <taxon>Eukaryota</taxon>
        <taxon>Metazoa</taxon>
        <taxon>Chordata</taxon>
        <taxon>Craniata</taxon>
        <taxon>Vertebrata</taxon>
        <taxon>Euteleostomi</taxon>
        <taxon>Actinopterygii</taxon>
        <taxon>Neopterygii</taxon>
        <taxon>Teleostei</taxon>
        <taxon>Ostariophysi</taxon>
        <taxon>Gymnotiformes</taxon>
        <taxon>Gymnotoidei</taxon>
        <taxon>Gymnotidae</taxon>
        <taxon>Electrophorus</taxon>
    </lineage>
</organism>
<dbReference type="SUPFAM" id="SSF48097">
    <property type="entry name" value="Regulator of G-protein signaling, RGS"/>
    <property type="match status" value="1"/>
</dbReference>
<evidence type="ECO:0008006" key="10">
    <source>
        <dbReference type="Google" id="ProtNLM"/>
    </source>
</evidence>
<evidence type="ECO:0000313" key="9">
    <source>
        <dbReference type="Proteomes" id="UP000314983"/>
    </source>
</evidence>
<dbReference type="PROSITE" id="PS50132">
    <property type="entry name" value="RGS"/>
    <property type="match status" value="1"/>
</dbReference>
<evidence type="ECO:0000256" key="1">
    <source>
        <dbReference type="ARBA" id="ARBA00004496"/>
    </source>
</evidence>
<dbReference type="SMART" id="SM00455">
    <property type="entry name" value="RBD"/>
    <property type="match status" value="2"/>
</dbReference>
<keyword evidence="4" id="KW-0677">Repeat</keyword>